<comment type="caution">
    <text evidence="2">The sequence shown here is derived from an EMBL/GenBank/DDBJ whole genome shotgun (WGS) entry which is preliminary data.</text>
</comment>
<organism evidence="2 3">
    <name type="scientific">Letharia lupina</name>
    <dbReference type="NCBI Taxonomy" id="560253"/>
    <lineage>
        <taxon>Eukaryota</taxon>
        <taxon>Fungi</taxon>
        <taxon>Dikarya</taxon>
        <taxon>Ascomycota</taxon>
        <taxon>Pezizomycotina</taxon>
        <taxon>Lecanoromycetes</taxon>
        <taxon>OSLEUM clade</taxon>
        <taxon>Lecanoromycetidae</taxon>
        <taxon>Lecanorales</taxon>
        <taxon>Lecanorineae</taxon>
        <taxon>Parmeliaceae</taxon>
        <taxon>Letharia</taxon>
    </lineage>
</organism>
<evidence type="ECO:0008006" key="4">
    <source>
        <dbReference type="Google" id="ProtNLM"/>
    </source>
</evidence>
<keyword evidence="1" id="KW-0812">Transmembrane</keyword>
<keyword evidence="1" id="KW-1133">Transmembrane helix</keyword>
<dbReference type="AlphaFoldDB" id="A0A8H6CC85"/>
<dbReference type="Proteomes" id="UP000593566">
    <property type="component" value="Unassembled WGS sequence"/>
</dbReference>
<dbReference type="EMBL" id="JACCJB010000016">
    <property type="protein sequence ID" value="KAF6220541.1"/>
    <property type="molecule type" value="Genomic_DNA"/>
</dbReference>
<keyword evidence="1" id="KW-0472">Membrane</keyword>
<name>A0A8H6CC85_9LECA</name>
<keyword evidence="3" id="KW-1185">Reference proteome</keyword>
<evidence type="ECO:0000256" key="1">
    <source>
        <dbReference type="SAM" id="Phobius"/>
    </source>
</evidence>
<reference evidence="2 3" key="1">
    <citation type="journal article" date="2020" name="Genomics">
        <title>Complete, high-quality genomes from long-read metagenomic sequencing of two wolf lichen thalli reveals enigmatic genome architecture.</title>
        <authorList>
            <person name="McKenzie S.K."/>
            <person name="Walston R.F."/>
            <person name="Allen J.L."/>
        </authorList>
    </citation>
    <scope>NUCLEOTIDE SEQUENCE [LARGE SCALE GENOMIC DNA]</scope>
    <source>
        <strain evidence="2">WasteWater1</strain>
    </source>
</reference>
<feature type="transmembrane region" description="Helical" evidence="1">
    <location>
        <begin position="375"/>
        <end position="395"/>
    </location>
</feature>
<evidence type="ECO:0000313" key="3">
    <source>
        <dbReference type="Proteomes" id="UP000593566"/>
    </source>
</evidence>
<accession>A0A8H6CC85</accession>
<evidence type="ECO:0000313" key="2">
    <source>
        <dbReference type="EMBL" id="KAF6220541.1"/>
    </source>
</evidence>
<gene>
    <name evidence="2" type="ORF">HO133_002974</name>
</gene>
<dbReference type="GeneID" id="59331386"/>
<sequence>MAIRSAWWMREPATGRTGGESRYLNATTHHLHPHQSWPNQGSNGLAFKELERFLRENPGTHCSVCRLSYSYDASKKRAKWGRDRQARSSVELEALLLEQRPEETYCALYIVSSLSAEALQMLGFHLNITPRFFNFAYTILSTGVPVNDFVFFGLQVMERYGHNNLPTEAKRSSNSPKMTFRTKSGQSSHTWHVTRINVVFIRIPLERPRYNGVIVFDPADQAFVEALLALAANVEEELPGLEEHKLGLCDILTKNQKCVEEELSPDDQLIYTRELHRLVPLFGESRRRILAVKDTIQQMLGHPFFTSVNAHQSMTAYLHKTTAALDDYKTRSLELSEQTNNLISLIFNIATLQDTRVAVEESHAANVLAASIRRVTVLTFIYLPLMLSAVCGWLPSLVFPPKS</sequence>
<dbReference type="RefSeq" id="XP_037149976.1">
    <property type="nucleotide sequence ID" value="XM_037293898.1"/>
</dbReference>
<protein>
    <recommendedName>
        <fullName evidence="4">CorA-like Mg2+ transporter protein</fullName>
    </recommendedName>
</protein>
<proteinExistence type="predicted"/>